<dbReference type="RefSeq" id="WP_330930070.1">
    <property type="nucleotide sequence ID" value="NZ_CP119075.1"/>
</dbReference>
<evidence type="ECO:0000313" key="1">
    <source>
        <dbReference type="EMBL" id="WED64057.1"/>
    </source>
</evidence>
<reference evidence="1" key="1">
    <citation type="submission" date="2023-03" db="EMBL/GenBank/DDBJ databases">
        <title>Lomoglobus Profundus gen. nov., sp. nov., a novel member of the phylum Verrucomicrobia, isolated from deep-marine sediment of South China Sea.</title>
        <authorList>
            <person name="Ahmad T."/>
            <person name="Ishaq S.E."/>
            <person name="Wang F."/>
        </authorList>
    </citation>
    <scope>NUCLEOTIDE SEQUENCE</scope>
    <source>
        <strain evidence="1">LMO-M01</strain>
    </source>
</reference>
<name>A0AAF0A080_9BACT</name>
<dbReference type="InterPro" id="IPR032719">
    <property type="entry name" value="WbsX"/>
</dbReference>
<gene>
    <name evidence="1" type="ORF">PXH66_17095</name>
</gene>
<dbReference type="EMBL" id="CP119075">
    <property type="protein sequence ID" value="WED64057.1"/>
    <property type="molecule type" value="Genomic_DNA"/>
</dbReference>
<sequence>MSNIQAAAYYFPNYHRHDQRNDVWYGHGWSEWDLLQEAKPRFEGHHQPREPLWGYEDESDPQVMARKIDAAADHGLTAFIFDWYWYEDGPYLEAALEKGFLKAPNNDRLKFSIMWANHDWTHIHPHSGTGEAPVLSPGALSLDAFRQATDRMIERYFPHPSYWRVEGGLYVSFYQISKLIEGFGGVEATRAALAEFRERVRHAGLGELHLNAVLFDKVILAGEAPTSSSAASPEQLGFDSVTSYVWIHHQEMRQFPTTKFPGYAQQCIADWSRLRGQEALRYIPNVTVGWDPSPRTNQAGHYDDIGYPYTPILVENSPVELRRVVAAMKTFLAESNDSSPQIFTINAWNEWTEGSYLEPDTVNGFAFLEAIRDTLRVTEDSSITR</sequence>
<dbReference type="Proteomes" id="UP001218638">
    <property type="component" value="Chromosome"/>
</dbReference>
<keyword evidence="1" id="KW-0378">Hydrolase</keyword>
<protein>
    <submittedName>
        <fullName evidence="1">Glycoside hydrolase family 99-like domain-containing protein</fullName>
    </submittedName>
</protein>
<accession>A0AAF0A080</accession>
<dbReference type="Pfam" id="PF14307">
    <property type="entry name" value="Glyco_tran_WbsX"/>
    <property type="match status" value="1"/>
</dbReference>
<proteinExistence type="predicted"/>
<dbReference type="PANTHER" id="PTHR41244">
    <property type="entry name" value="RHAMNAN SYNTHESIS F"/>
    <property type="match status" value="1"/>
</dbReference>
<dbReference type="PANTHER" id="PTHR41244:SF1">
    <property type="entry name" value="GLYCOSYLTRANSFERASE"/>
    <property type="match status" value="1"/>
</dbReference>
<dbReference type="KEGG" id="slom:PXH66_17095"/>
<dbReference type="GO" id="GO:0016787">
    <property type="term" value="F:hydrolase activity"/>
    <property type="evidence" value="ECO:0007669"/>
    <property type="project" value="UniProtKB-KW"/>
</dbReference>
<dbReference type="Gene3D" id="3.20.20.80">
    <property type="entry name" value="Glycosidases"/>
    <property type="match status" value="1"/>
</dbReference>
<organism evidence="1 2">
    <name type="scientific">Synoicihabitans lomoniglobus</name>
    <dbReference type="NCBI Taxonomy" id="2909285"/>
    <lineage>
        <taxon>Bacteria</taxon>
        <taxon>Pseudomonadati</taxon>
        <taxon>Verrucomicrobiota</taxon>
        <taxon>Opitutia</taxon>
        <taxon>Opitutales</taxon>
        <taxon>Opitutaceae</taxon>
        <taxon>Synoicihabitans</taxon>
    </lineage>
</organism>
<evidence type="ECO:0000313" key="2">
    <source>
        <dbReference type="Proteomes" id="UP001218638"/>
    </source>
</evidence>
<dbReference type="CDD" id="cd11579">
    <property type="entry name" value="Glyco_tran_WbsX"/>
    <property type="match status" value="1"/>
</dbReference>
<keyword evidence="2" id="KW-1185">Reference proteome</keyword>
<dbReference type="AlphaFoldDB" id="A0AAF0A080"/>